<evidence type="ECO:0008006" key="5">
    <source>
        <dbReference type="Google" id="ProtNLM"/>
    </source>
</evidence>
<dbReference type="OrthoDB" id="10253254at2759"/>
<evidence type="ECO:0000313" key="4">
    <source>
        <dbReference type="Proteomes" id="UP000663829"/>
    </source>
</evidence>
<dbReference type="Gene3D" id="1.20.120.1760">
    <property type="match status" value="1"/>
</dbReference>
<feature type="transmembrane region" description="Helical" evidence="1">
    <location>
        <begin position="27"/>
        <end position="47"/>
    </location>
</feature>
<name>A0A814UVF4_9BILA</name>
<keyword evidence="4" id="KW-1185">Reference proteome</keyword>
<sequence length="481" mass="54960">MTADARKSQLHHRYAHHEGYFRIGRSIYHILTVNPTLTLVFIVILYFQLMDFILYFKIRTRGPLNLSGNDIFSSVPTIILLNSTNSTFSSSSYLSSFVQKLTAKYINNSATTSESVEIYNPLSIKKIMVGHIIHYIRAPLAEHVEQTLHFTDHFPYISSNTVSFFHCFLSLISIKFLSNNLLTHRQVGVILFLIRNFLDCLDGVVYRAHLKNKRYKSYYGSFGYYVDALSDIIGGTCLILSCLFYFFKNPPFCTSNITLLSRLPSLSRTTRTVSSTSTSSEANGTDTILVLTNNDPKLDIYPENDDYQTITNIRHSPLSSPTLSLTNHLNNLSSRSSTLLSTTTVVQQTQSQLVPLGLQSVVESKETIFLTVLAFALRYSLSAIFWDRSLRWYEYLLDSPASTVTQQALQLSILHSPLTIVIMFLWRYLCALSIQDYLLFAIFINRTWEFLIKTNQIGWFAIILTIIFTELHINEVYPLHS</sequence>
<evidence type="ECO:0000313" key="2">
    <source>
        <dbReference type="EMBL" id="CAF1178384.1"/>
    </source>
</evidence>
<dbReference type="AlphaFoldDB" id="A0A814UVF4"/>
<dbReference type="EMBL" id="CAJOBC010007774">
    <property type="protein sequence ID" value="CAF3942561.1"/>
    <property type="molecule type" value="Genomic_DNA"/>
</dbReference>
<keyword evidence="1" id="KW-1133">Transmembrane helix</keyword>
<dbReference type="Proteomes" id="UP000663829">
    <property type="component" value="Unassembled WGS sequence"/>
</dbReference>
<organism evidence="2 4">
    <name type="scientific">Didymodactylos carnosus</name>
    <dbReference type="NCBI Taxonomy" id="1234261"/>
    <lineage>
        <taxon>Eukaryota</taxon>
        <taxon>Metazoa</taxon>
        <taxon>Spiralia</taxon>
        <taxon>Gnathifera</taxon>
        <taxon>Rotifera</taxon>
        <taxon>Eurotatoria</taxon>
        <taxon>Bdelloidea</taxon>
        <taxon>Philodinida</taxon>
        <taxon>Philodinidae</taxon>
        <taxon>Didymodactylos</taxon>
    </lineage>
</organism>
<reference evidence="2" key="1">
    <citation type="submission" date="2021-02" db="EMBL/GenBank/DDBJ databases">
        <authorList>
            <person name="Nowell W R."/>
        </authorList>
    </citation>
    <scope>NUCLEOTIDE SEQUENCE</scope>
</reference>
<protein>
    <recommendedName>
        <fullName evidence="5">CDP-alcohol phosphatidyltransferase</fullName>
    </recommendedName>
</protein>
<dbReference type="EMBL" id="CAJNOQ010007773">
    <property type="protein sequence ID" value="CAF1178384.1"/>
    <property type="molecule type" value="Genomic_DNA"/>
</dbReference>
<gene>
    <name evidence="2" type="ORF">GPM918_LOCUS22564</name>
    <name evidence="3" type="ORF">SRO942_LOCUS22563</name>
</gene>
<accession>A0A814UVF4</accession>
<dbReference type="Proteomes" id="UP000681722">
    <property type="component" value="Unassembled WGS sequence"/>
</dbReference>
<evidence type="ECO:0000313" key="3">
    <source>
        <dbReference type="EMBL" id="CAF3942561.1"/>
    </source>
</evidence>
<dbReference type="InterPro" id="IPR043130">
    <property type="entry name" value="CDP-OH_PTrfase_TM_dom"/>
</dbReference>
<comment type="caution">
    <text evidence="2">The sequence shown here is derived from an EMBL/GenBank/DDBJ whole genome shotgun (WGS) entry which is preliminary data.</text>
</comment>
<keyword evidence="1" id="KW-0472">Membrane</keyword>
<feature type="transmembrane region" description="Helical" evidence="1">
    <location>
        <begin position="456"/>
        <end position="473"/>
    </location>
</feature>
<evidence type="ECO:0000256" key="1">
    <source>
        <dbReference type="SAM" id="Phobius"/>
    </source>
</evidence>
<keyword evidence="1" id="KW-0812">Transmembrane</keyword>
<proteinExistence type="predicted"/>
<feature type="transmembrane region" description="Helical" evidence="1">
    <location>
        <begin position="420"/>
        <end position="444"/>
    </location>
</feature>